<protein>
    <recommendedName>
        <fullName evidence="3">DUF1289 domain-containing protein</fullName>
    </recommendedName>
</protein>
<organism evidence="1 2">
    <name type="scientific">Cognatilysobacter xinjiangensis</name>
    <dbReference type="NCBI Taxonomy" id="546892"/>
    <lineage>
        <taxon>Bacteria</taxon>
        <taxon>Pseudomonadati</taxon>
        <taxon>Pseudomonadota</taxon>
        <taxon>Gammaproteobacteria</taxon>
        <taxon>Lysobacterales</taxon>
        <taxon>Lysobacteraceae</taxon>
        <taxon>Cognatilysobacter</taxon>
    </lineage>
</organism>
<proteinExistence type="predicted"/>
<dbReference type="Proteomes" id="UP000643403">
    <property type="component" value="Unassembled WGS sequence"/>
</dbReference>
<reference evidence="2" key="1">
    <citation type="journal article" date="2019" name="Int. J. Syst. Evol. Microbiol.">
        <title>The Global Catalogue of Microorganisms (GCM) 10K type strain sequencing project: providing services to taxonomists for standard genome sequencing and annotation.</title>
        <authorList>
            <consortium name="The Broad Institute Genomics Platform"/>
            <consortium name="The Broad Institute Genome Sequencing Center for Infectious Disease"/>
            <person name="Wu L."/>
            <person name="Ma J."/>
        </authorList>
    </citation>
    <scope>NUCLEOTIDE SEQUENCE [LARGE SCALE GENOMIC DNA]</scope>
    <source>
        <strain evidence="2">KCTC 22558</strain>
    </source>
</reference>
<dbReference type="PANTHER" id="PTHR35175">
    <property type="entry name" value="DUF1289 DOMAIN-CONTAINING PROTEIN"/>
    <property type="match status" value="1"/>
</dbReference>
<dbReference type="EMBL" id="BMXY01000001">
    <property type="protein sequence ID" value="GGZ59579.1"/>
    <property type="molecule type" value="Genomic_DNA"/>
</dbReference>
<dbReference type="Pfam" id="PF06945">
    <property type="entry name" value="DUF1289"/>
    <property type="match status" value="1"/>
</dbReference>
<evidence type="ECO:0000313" key="2">
    <source>
        <dbReference type="Proteomes" id="UP000643403"/>
    </source>
</evidence>
<gene>
    <name evidence="1" type="ORF">GCM10008101_11740</name>
</gene>
<dbReference type="InterPro" id="IPR010710">
    <property type="entry name" value="DUF1289"/>
</dbReference>
<name>A0ABQ3BWB4_9GAMM</name>
<dbReference type="PANTHER" id="PTHR35175:SF2">
    <property type="entry name" value="DUF1289 DOMAIN-CONTAINING PROTEIN"/>
    <property type="match status" value="1"/>
</dbReference>
<keyword evidence="2" id="KW-1185">Reference proteome</keyword>
<evidence type="ECO:0008006" key="3">
    <source>
        <dbReference type="Google" id="ProtNLM"/>
    </source>
</evidence>
<comment type="caution">
    <text evidence="1">The sequence shown here is derived from an EMBL/GenBank/DDBJ whole genome shotgun (WGS) entry which is preliminary data.</text>
</comment>
<sequence length="63" mass="6745">MATSFRAVLSPCIGVCEIDAQGLCAGCLRTLDEIASWGTMGDAERLRLMEAVLPMREAGRADD</sequence>
<accession>A0ABQ3BWB4</accession>
<evidence type="ECO:0000313" key="1">
    <source>
        <dbReference type="EMBL" id="GGZ59579.1"/>
    </source>
</evidence>